<feature type="transmembrane region" description="Helical" evidence="8">
    <location>
        <begin position="200"/>
        <end position="225"/>
    </location>
</feature>
<keyword evidence="5 8" id="KW-1133">Transmembrane helix</keyword>
<dbReference type="GO" id="GO:0005886">
    <property type="term" value="C:plasma membrane"/>
    <property type="evidence" value="ECO:0007669"/>
    <property type="project" value="UniProtKB-SubCell"/>
</dbReference>
<feature type="chain" id="PRO_5032268617" evidence="9">
    <location>
        <begin position="23"/>
        <end position="584"/>
    </location>
</feature>
<dbReference type="PANTHER" id="PTHR43634:SF2">
    <property type="entry name" value="LOW CONDUCTANCE MECHANOSENSITIVE CHANNEL YNAI"/>
    <property type="match status" value="1"/>
</dbReference>
<feature type="transmembrane region" description="Helical" evidence="8">
    <location>
        <begin position="272"/>
        <end position="296"/>
    </location>
</feature>
<keyword evidence="9" id="KW-0732">Signal</keyword>
<evidence type="ECO:0000259" key="11">
    <source>
        <dbReference type="Pfam" id="PF21082"/>
    </source>
</evidence>
<feature type="region of interest" description="Disordered" evidence="7">
    <location>
        <begin position="28"/>
        <end position="47"/>
    </location>
</feature>
<keyword evidence="3" id="KW-1003">Cell membrane</keyword>
<feature type="domain" description="Mechanosensitive ion channel MscS C-terminal" evidence="11">
    <location>
        <begin position="443"/>
        <end position="526"/>
    </location>
</feature>
<gene>
    <name evidence="12" type="ORF">ENI96_05430</name>
</gene>
<dbReference type="InterPro" id="IPR011066">
    <property type="entry name" value="MscS_channel_C_sf"/>
</dbReference>
<evidence type="ECO:0000256" key="6">
    <source>
        <dbReference type="ARBA" id="ARBA00023136"/>
    </source>
</evidence>
<dbReference type="Gene3D" id="2.30.30.60">
    <property type="match status" value="1"/>
</dbReference>
<dbReference type="Gene3D" id="1.10.287.1260">
    <property type="match status" value="1"/>
</dbReference>
<dbReference type="Pfam" id="PF00924">
    <property type="entry name" value="MS_channel_2nd"/>
    <property type="match status" value="1"/>
</dbReference>
<evidence type="ECO:0000256" key="4">
    <source>
        <dbReference type="ARBA" id="ARBA00022692"/>
    </source>
</evidence>
<comment type="similarity">
    <text evidence="2">Belongs to the MscS (TC 1.A.23) family.</text>
</comment>
<dbReference type="InterPro" id="IPR010920">
    <property type="entry name" value="LSM_dom_sf"/>
</dbReference>
<evidence type="ECO:0000313" key="12">
    <source>
        <dbReference type="EMBL" id="HEB95854.1"/>
    </source>
</evidence>
<organism evidence="12">
    <name type="scientific">Sedimenticola thiotaurini</name>
    <dbReference type="NCBI Taxonomy" id="1543721"/>
    <lineage>
        <taxon>Bacteria</taxon>
        <taxon>Pseudomonadati</taxon>
        <taxon>Pseudomonadota</taxon>
        <taxon>Gammaproteobacteria</taxon>
        <taxon>Chromatiales</taxon>
        <taxon>Sedimenticolaceae</taxon>
        <taxon>Sedimenticola</taxon>
    </lineage>
</organism>
<proteinExistence type="inferred from homology"/>
<name>A0A831W2R5_9GAMM</name>
<evidence type="ECO:0000256" key="1">
    <source>
        <dbReference type="ARBA" id="ARBA00004651"/>
    </source>
</evidence>
<dbReference type="SUPFAM" id="SSF82689">
    <property type="entry name" value="Mechanosensitive channel protein MscS (YggB), C-terminal domain"/>
    <property type="match status" value="1"/>
</dbReference>
<feature type="domain" description="Mechanosensitive ion channel MscS" evidence="10">
    <location>
        <begin position="366"/>
        <end position="431"/>
    </location>
</feature>
<dbReference type="InterPro" id="IPR023408">
    <property type="entry name" value="MscS_beta-dom_sf"/>
</dbReference>
<dbReference type="AlphaFoldDB" id="A0A831W2R5"/>
<dbReference type="EMBL" id="DRKP01000060">
    <property type="protein sequence ID" value="HEB95854.1"/>
    <property type="molecule type" value="Genomic_DNA"/>
</dbReference>
<dbReference type="InterPro" id="IPR006685">
    <property type="entry name" value="MscS_channel_2nd"/>
</dbReference>
<keyword evidence="6 8" id="KW-0472">Membrane</keyword>
<dbReference type="Proteomes" id="UP000886251">
    <property type="component" value="Unassembled WGS sequence"/>
</dbReference>
<sequence>MCRPLRFHLLLLLVLLLPAALAQTVPAGRDQAGSEQERPPEVPETLRSPRATLATFLHAMNDIKRGKPERIDDAVATLDLSDVSTLVRRERGRDLAWMLLEVMDRTRRVDLKRVPDRREGPPYLFHRYASGAITIARMKDGRWLFDAATVAALPAIMDELSSRSRVAGVSDSSDFLPWYLRLRQQMPERLRGKVLTLEGWQWLGLLLTIAVGVLVDRLLALLLRLSIRRWKRRTSHPEYRNVDDNVLRPLGLMAMAVIWWLGLNMLGLPESALLVLLVAVKFLASLSGVWAAYRLVDLVTARMLRRAEESEGKLDDALVPLVPKTLKIFVTVAGFVFIANNLNLDVTGLLAGLGLGGLAFALAGKDLVQNLFGSITVLMDRTFTVGDWIIVGDVEGTVERIGFRSTRIRTFYNSLVTVPNSRFITASVDNMGARRYRRLSCKLSLTYDTPPDRIEAFCEGIRELVRRHPYMRKDYYQVYLNEFAASSLDVLLYVFWATPDWNTELRERHRLLLDILRLAQRLGVEFAFPTQTIYMKSEEAAEVPAEELPQERAFELGREAASKIVDETLGRGVRPPPVRFPQVD</sequence>
<evidence type="ECO:0000256" key="9">
    <source>
        <dbReference type="SAM" id="SignalP"/>
    </source>
</evidence>
<comment type="subcellular location">
    <subcellularLocation>
        <location evidence="1">Cell membrane</location>
        <topology evidence="1">Multi-pass membrane protein</topology>
    </subcellularLocation>
</comment>
<evidence type="ECO:0000256" key="2">
    <source>
        <dbReference type="ARBA" id="ARBA00008017"/>
    </source>
</evidence>
<feature type="transmembrane region" description="Helical" evidence="8">
    <location>
        <begin position="246"/>
        <end position="266"/>
    </location>
</feature>
<evidence type="ECO:0000256" key="8">
    <source>
        <dbReference type="SAM" id="Phobius"/>
    </source>
</evidence>
<feature type="transmembrane region" description="Helical" evidence="8">
    <location>
        <begin position="346"/>
        <end position="364"/>
    </location>
</feature>
<accession>A0A831W2R5</accession>
<dbReference type="Pfam" id="PF21082">
    <property type="entry name" value="MS_channel_3rd"/>
    <property type="match status" value="1"/>
</dbReference>
<feature type="signal peptide" evidence="9">
    <location>
        <begin position="1"/>
        <end position="22"/>
    </location>
</feature>
<evidence type="ECO:0000256" key="5">
    <source>
        <dbReference type="ARBA" id="ARBA00022989"/>
    </source>
</evidence>
<dbReference type="PANTHER" id="PTHR43634">
    <property type="entry name" value="OW CONDUCTANCE MECHANOSENSITIVE CHANNEL"/>
    <property type="match status" value="1"/>
</dbReference>
<protein>
    <submittedName>
        <fullName evidence="12">Mechanosensitive ion channel family protein</fullName>
    </submittedName>
</protein>
<dbReference type="GO" id="GO:0008381">
    <property type="term" value="F:mechanosensitive monoatomic ion channel activity"/>
    <property type="evidence" value="ECO:0007669"/>
    <property type="project" value="UniProtKB-ARBA"/>
</dbReference>
<evidence type="ECO:0000256" key="3">
    <source>
        <dbReference type="ARBA" id="ARBA00022475"/>
    </source>
</evidence>
<evidence type="ECO:0000256" key="7">
    <source>
        <dbReference type="SAM" id="MobiDB-lite"/>
    </source>
</evidence>
<dbReference type="SUPFAM" id="SSF50182">
    <property type="entry name" value="Sm-like ribonucleoproteins"/>
    <property type="match status" value="1"/>
</dbReference>
<reference evidence="12" key="1">
    <citation type="journal article" date="2020" name="mSystems">
        <title>Genome- and Community-Level Interaction Insights into Carbon Utilization and Element Cycling Functions of Hydrothermarchaeota in Hydrothermal Sediment.</title>
        <authorList>
            <person name="Zhou Z."/>
            <person name="Liu Y."/>
            <person name="Xu W."/>
            <person name="Pan J."/>
            <person name="Luo Z.H."/>
            <person name="Li M."/>
        </authorList>
    </citation>
    <scope>NUCLEOTIDE SEQUENCE [LARGE SCALE GENOMIC DNA]</scope>
    <source>
        <strain evidence="12">HyVt-443</strain>
    </source>
</reference>
<comment type="caution">
    <text evidence="12">The sequence shown here is derived from an EMBL/GenBank/DDBJ whole genome shotgun (WGS) entry which is preliminary data.</text>
</comment>
<dbReference type="Gene3D" id="3.30.70.100">
    <property type="match status" value="1"/>
</dbReference>
<keyword evidence="4 8" id="KW-0812">Transmembrane</keyword>
<evidence type="ECO:0000259" key="10">
    <source>
        <dbReference type="Pfam" id="PF00924"/>
    </source>
</evidence>
<dbReference type="SUPFAM" id="SSF82861">
    <property type="entry name" value="Mechanosensitive channel protein MscS (YggB), transmembrane region"/>
    <property type="match status" value="1"/>
</dbReference>
<dbReference type="InterPro" id="IPR049278">
    <property type="entry name" value="MS_channel_C"/>
</dbReference>
<dbReference type="InterPro" id="IPR045042">
    <property type="entry name" value="YnaI-like"/>
</dbReference>
<dbReference type="InterPro" id="IPR011014">
    <property type="entry name" value="MscS_channel_TM-2"/>
</dbReference>